<accession>A0A0E9WY26</accession>
<reference evidence="1" key="1">
    <citation type="submission" date="2014-11" db="EMBL/GenBank/DDBJ databases">
        <authorList>
            <person name="Amaro Gonzalez C."/>
        </authorList>
    </citation>
    <scope>NUCLEOTIDE SEQUENCE</scope>
</reference>
<protein>
    <submittedName>
        <fullName evidence="1">Uncharacterized protein</fullName>
    </submittedName>
</protein>
<reference evidence="1" key="2">
    <citation type="journal article" date="2015" name="Fish Shellfish Immunol.">
        <title>Early steps in the European eel (Anguilla anguilla)-Vibrio vulnificus interaction in the gills: Role of the RtxA13 toxin.</title>
        <authorList>
            <person name="Callol A."/>
            <person name="Pajuelo D."/>
            <person name="Ebbesson L."/>
            <person name="Teles M."/>
            <person name="MacKenzie S."/>
            <person name="Amaro C."/>
        </authorList>
    </citation>
    <scope>NUCLEOTIDE SEQUENCE</scope>
</reference>
<sequence>MLIDNHEAKNSDLQSKPLKTITSGFKWGIYPNISHFPKIYTLLYTCTLQYECSSDFC</sequence>
<organism evidence="1">
    <name type="scientific">Anguilla anguilla</name>
    <name type="common">European freshwater eel</name>
    <name type="synonym">Muraena anguilla</name>
    <dbReference type="NCBI Taxonomy" id="7936"/>
    <lineage>
        <taxon>Eukaryota</taxon>
        <taxon>Metazoa</taxon>
        <taxon>Chordata</taxon>
        <taxon>Craniata</taxon>
        <taxon>Vertebrata</taxon>
        <taxon>Euteleostomi</taxon>
        <taxon>Actinopterygii</taxon>
        <taxon>Neopterygii</taxon>
        <taxon>Teleostei</taxon>
        <taxon>Anguilliformes</taxon>
        <taxon>Anguillidae</taxon>
        <taxon>Anguilla</taxon>
    </lineage>
</organism>
<dbReference type="AlphaFoldDB" id="A0A0E9WY26"/>
<name>A0A0E9WY26_ANGAN</name>
<evidence type="ECO:0000313" key="1">
    <source>
        <dbReference type="EMBL" id="JAH94338.1"/>
    </source>
</evidence>
<dbReference type="EMBL" id="GBXM01014239">
    <property type="protein sequence ID" value="JAH94338.1"/>
    <property type="molecule type" value="Transcribed_RNA"/>
</dbReference>
<proteinExistence type="predicted"/>